<dbReference type="InterPro" id="IPR027417">
    <property type="entry name" value="P-loop_NTPase"/>
</dbReference>
<dbReference type="InterPro" id="IPR008995">
    <property type="entry name" value="Mo/tungstate-bd_C_term_dom"/>
</dbReference>
<dbReference type="InterPro" id="IPR003439">
    <property type="entry name" value="ABC_transporter-like_ATP-bd"/>
</dbReference>
<dbReference type="PROSITE" id="PS00211">
    <property type="entry name" value="ABC_TRANSPORTER_1"/>
    <property type="match status" value="1"/>
</dbReference>
<evidence type="ECO:0000256" key="4">
    <source>
        <dbReference type="ARBA" id="ARBA00066388"/>
    </source>
</evidence>
<evidence type="ECO:0000256" key="2">
    <source>
        <dbReference type="ARBA" id="ARBA00022741"/>
    </source>
</evidence>
<dbReference type="EMBL" id="QICA01000012">
    <property type="protein sequence ID" value="RNL37495.1"/>
    <property type="molecule type" value="Genomic_DNA"/>
</dbReference>
<proteinExistence type="predicted"/>
<protein>
    <recommendedName>
        <fullName evidence="4">ABC-type quaternary amine transporter</fullName>
        <ecNumber evidence="4">7.6.2.9</ecNumber>
    </recommendedName>
</protein>
<evidence type="ECO:0000256" key="1">
    <source>
        <dbReference type="ARBA" id="ARBA00022448"/>
    </source>
</evidence>
<dbReference type="Pfam" id="PF00005">
    <property type="entry name" value="ABC_tran"/>
    <property type="match status" value="1"/>
</dbReference>
<dbReference type="EC" id="7.6.2.9" evidence="4"/>
<feature type="domain" description="ABC transporter" evidence="5">
    <location>
        <begin position="5"/>
        <end position="237"/>
    </location>
</feature>
<keyword evidence="3" id="KW-0067">ATP-binding</keyword>
<dbReference type="PROSITE" id="PS50893">
    <property type="entry name" value="ABC_TRANSPORTER_2"/>
    <property type="match status" value="1"/>
</dbReference>
<dbReference type="GO" id="GO:0016887">
    <property type="term" value="F:ATP hydrolysis activity"/>
    <property type="evidence" value="ECO:0007669"/>
    <property type="project" value="InterPro"/>
</dbReference>
<dbReference type="FunFam" id="3.40.50.300:FF:000425">
    <property type="entry name" value="Probable ABC transporter, ATP-binding subunit"/>
    <property type="match status" value="1"/>
</dbReference>
<dbReference type="SUPFAM" id="SSF50331">
    <property type="entry name" value="MOP-like"/>
    <property type="match status" value="1"/>
</dbReference>
<reference evidence="6 7" key="1">
    <citation type="journal article" date="2019" name="Microbiol. Resour. Announc.">
        <title>Draft Genome Sequences of Type Strains of Gordonibacter faecihominis, Paraeggerthella hongkongensis, Parvibacter caecicola,Slackia equolifaciens, Slackia faecicanis, and Slackia isoflavoniconvertens.</title>
        <authorList>
            <person name="Danylec N."/>
            <person name="Stoll D.A."/>
            <person name="Dotsch A."/>
            <person name="Huch M."/>
        </authorList>
    </citation>
    <scope>NUCLEOTIDE SEQUENCE [LARGE SCALE GENOMIC DNA]</scope>
    <source>
        <strain evidence="6 7">DSM 18785</strain>
    </source>
</reference>
<accession>A0A3N0ARP3</accession>
<evidence type="ECO:0000259" key="5">
    <source>
        <dbReference type="PROSITE" id="PS50893"/>
    </source>
</evidence>
<dbReference type="InterPro" id="IPR003593">
    <property type="entry name" value="AAA+_ATPase"/>
</dbReference>
<dbReference type="InterPro" id="IPR050093">
    <property type="entry name" value="ABC_SmlMolc_Importer"/>
</dbReference>
<dbReference type="InterPro" id="IPR017871">
    <property type="entry name" value="ABC_transporter-like_CS"/>
</dbReference>
<dbReference type="GO" id="GO:0015418">
    <property type="term" value="F:ABC-type quaternary ammonium compound transporting activity"/>
    <property type="evidence" value="ECO:0007669"/>
    <property type="project" value="UniProtKB-EC"/>
</dbReference>
<dbReference type="Gene3D" id="3.40.50.300">
    <property type="entry name" value="P-loop containing nucleotide triphosphate hydrolases"/>
    <property type="match status" value="1"/>
</dbReference>
<keyword evidence="7" id="KW-1185">Reference proteome</keyword>
<dbReference type="PANTHER" id="PTHR42781:SF4">
    <property type="entry name" value="SPERMIDINE_PUTRESCINE IMPORT ATP-BINDING PROTEIN POTA"/>
    <property type="match status" value="1"/>
</dbReference>
<dbReference type="SUPFAM" id="SSF52540">
    <property type="entry name" value="P-loop containing nucleoside triphosphate hydrolases"/>
    <property type="match status" value="1"/>
</dbReference>
<name>A0A3N0ARP3_9ACTN</name>
<organism evidence="6 7">
    <name type="scientific">Adlercreutzia equolifaciens subsp. celatus DSM 18785</name>
    <dbReference type="NCBI Taxonomy" id="1121021"/>
    <lineage>
        <taxon>Bacteria</taxon>
        <taxon>Bacillati</taxon>
        <taxon>Actinomycetota</taxon>
        <taxon>Coriobacteriia</taxon>
        <taxon>Eggerthellales</taxon>
        <taxon>Eggerthellaceae</taxon>
        <taxon>Adlercreutzia</taxon>
    </lineage>
</organism>
<dbReference type="GO" id="GO:0005524">
    <property type="term" value="F:ATP binding"/>
    <property type="evidence" value="ECO:0007669"/>
    <property type="project" value="UniProtKB-KW"/>
</dbReference>
<evidence type="ECO:0000313" key="6">
    <source>
        <dbReference type="EMBL" id="RNL37495.1"/>
    </source>
</evidence>
<keyword evidence="1" id="KW-0813">Transport</keyword>
<evidence type="ECO:0000313" key="7">
    <source>
        <dbReference type="Proteomes" id="UP000278327"/>
    </source>
</evidence>
<dbReference type="RefSeq" id="WP_123257187.1">
    <property type="nucleotide sequence ID" value="NZ_JAMTCE010000002.1"/>
</dbReference>
<dbReference type="Proteomes" id="UP000278327">
    <property type="component" value="Unassembled WGS sequence"/>
</dbReference>
<gene>
    <name evidence="6" type="ORF">DMP10_07605</name>
</gene>
<comment type="caution">
    <text evidence="6">The sequence shown here is derived from an EMBL/GenBank/DDBJ whole genome shotgun (WGS) entry which is preliminary data.</text>
</comment>
<evidence type="ECO:0000256" key="3">
    <source>
        <dbReference type="ARBA" id="ARBA00022840"/>
    </source>
</evidence>
<keyword evidence="2" id="KW-0547">Nucleotide-binding</keyword>
<dbReference type="SMART" id="SM00382">
    <property type="entry name" value="AAA"/>
    <property type="match status" value="1"/>
</dbReference>
<dbReference type="AlphaFoldDB" id="A0A3N0ARP3"/>
<sequence>MELTVRHIDLSMGEGKRARTVLSDVSFSVPDGAFCSLLGESGAGKSTILKVIAGILLQDGGSVLFDGAPVDGLPAHRRGLGFVFQDVRLFPHMTVEENVAYPLRMAGAGKRERLARAGELLERVQLPGFGPRRVQTLSGGQAQRVALARAIAAAPAALLLDEPFSGLDESLRDDMRSLLLRLHREDGLTVLMVTHDANEAIMMSDRIVALDGGHISQIGTPEELYRRPATAKIAACFGDCSVLKGCVESERFILDGIVLPALGIGDGPAVAVVRQGDCLLSPVGEGHGTVPAGEAVVRCGVYAGAGYLTRLDVAGQTLTVPTASLPDPGEIVPVRIDGKGCFVFSA</sequence>
<dbReference type="PANTHER" id="PTHR42781">
    <property type="entry name" value="SPERMIDINE/PUTRESCINE IMPORT ATP-BINDING PROTEIN POTA"/>
    <property type="match status" value="1"/>
</dbReference>